<accession>A0ABD6EGF6</accession>
<dbReference type="AlphaFoldDB" id="A0ABD6EGF6"/>
<organism evidence="2 3">
    <name type="scientific">Gnathostoma spinigerum</name>
    <dbReference type="NCBI Taxonomy" id="75299"/>
    <lineage>
        <taxon>Eukaryota</taxon>
        <taxon>Metazoa</taxon>
        <taxon>Ecdysozoa</taxon>
        <taxon>Nematoda</taxon>
        <taxon>Chromadorea</taxon>
        <taxon>Rhabditida</taxon>
        <taxon>Spirurina</taxon>
        <taxon>Gnathostomatomorpha</taxon>
        <taxon>Gnathostomatoidea</taxon>
        <taxon>Gnathostomatidae</taxon>
        <taxon>Gnathostoma</taxon>
    </lineage>
</organism>
<feature type="compositionally biased region" description="Basic and acidic residues" evidence="1">
    <location>
        <begin position="83"/>
        <end position="92"/>
    </location>
</feature>
<name>A0ABD6EGF6_9BILA</name>
<comment type="caution">
    <text evidence="2">The sequence shown here is derived from an EMBL/GenBank/DDBJ whole genome shotgun (WGS) entry which is preliminary data.</text>
</comment>
<protein>
    <submittedName>
        <fullName evidence="2">Uncharacterized protein</fullName>
    </submittedName>
</protein>
<feature type="compositionally biased region" description="Basic residues" evidence="1">
    <location>
        <begin position="94"/>
        <end position="104"/>
    </location>
</feature>
<evidence type="ECO:0000313" key="2">
    <source>
        <dbReference type="EMBL" id="MFH4975390.1"/>
    </source>
</evidence>
<proteinExistence type="predicted"/>
<sequence length="104" mass="11881">MLSFFSKNNVCERRYIVQHKSIVIEGVTSAKMSLLTSHRFGSVLFLRLVGSISETSISVVSHNHYEKISHVLTSKKKCSADDFTRHTNDQNCRRNGRSLSTRKH</sequence>
<reference evidence="2 3" key="1">
    <citation type="submission" date="2024-08" db="EMBL/GenBank/DDBJ databases">
        <title>Gnathostoma spinigerum genome.</title>
        <authorList>
            <person name="Gonzalez-Bertolin B."/>
            <person name="Monzon S."/>
            <person name="Zaballos A."/>
            <person name="Jimenez P."/>
            <person name="Dekumyoy P."/>
            <person name="Varona S."/>
            <person name="Cuesta I."/>
            <person name="Sumanam S."/>
            <person name="Adisakwattana P."/>
            <person name="Gasser R.B."/>
            <person name="Hernandez-Gonzalez A."/>
            <person name="Young N.D."/>
            <person name="Perteguer M.J."/>
        </authorList>
    </citation>
    <scope>NUCLEOTIDE SEQUENCE [LARGE SCALE GENOMIC DNA]</scope>
    <source>
        <strain evidence="2">AL3</strain>
        <tissue evidence="2">Liver</tissue>
    </source>
</reference>
<feature type="region of interest" description="Disordered" evidence="1">
    <location>
        <begin position="83"/>
        <end position="104"/>
    </location>
</feature>
<dbReference type="EMBL" id="JBGFUD010000881">
    <property type="protein sequence ID" value="MFH4975390.1"/>
    <property type="molecule type" value="Genomic_DNA"/>
</dbReference>
<dbReference type="Proteomes" id="UP001608902">
    <property type="component" value="Unassembled WGS sequence"/>
</dbReference>
<evidence type="ECO:0000313" key="3">
    <source>
        <dbReference type="Proteomes" id="UP001608902"/>
    </source>
</evidence>
<evidence type="ECO:0000256" key="1">
    <source>
        <dbReference type="SAM" id="MobiDB-lite"/>
    </source>
</evidence>
<keyword evidence="3" id="KW-1185">Reference proteome</keyword>
<gene>
    <name evidence="2" type="ORF">AB6A40_002099</name>
</gene>